<protein>
    <submittedName>
        <fullName evidence="2">Nitrogen fixation protein FixH</fullName>
    </submittedName>
</protein>
<feature type="transmembrane region" description="Helical" evidence="1">
    <location>
        <begin position="23"/>
        <end position="46"/>
    </location>
</feature>
<reference evidence="2 3" key="1">
    <citation type="submission" date="2018-04" db="EMBL/GenBank/DDBJ databases">
        <title>Genomic Encyclopedia of Archaeal and Bacterial Type Strains, Phase II (KMG-II): from individual species to whole genera.</title>
        <authorList>
            <person name="Goeker M."/>
        </authorList>
    </citation>
    <scope>NUCLEOTIDE SEQUENCE [LARGE SCALE GENOMIC DNA]</scope>
    <source>
        <strain evidence="2 3">DSM 23382</strain>
    </source>
</reference>
<dbReference type="OrthoDB" id="1495896at2"/>
<dbReference type="Proteomes" id="UP000244081">
    <property type="component" value="Unassembled WGS sequence"/>
</dbReference>
<name>A0A2T5VEE0_9HYPH</name>
<keyword evidence="3" id="KW-1185">Reference proteome</keyword>
<keyword evidence="1" id="KW-0472">Membrane</keyword>
<dbReference type="InterPro" id="IPR018037">
    <property type="entry name" value="FixH_proteobacterial"/>
</dbReference>
<evidence type="ECO:0000256" key="1">
    <source>
        <dbReference type="SAM" id="Phobius"/>
    </source>
</evidence>
<accession>A0A2T5VEE0</accession>
<dbReference type="RefSeq" id="WP_107987702.1">
    <property type="nucleotide sequence ID" value="NZ_QAYG01000001.1"/>
</dbReference>
<comment type="caution">
    <text evidence="2">The sequence shown here is derived from an EMBL/GenBank/DDBJ whole genome shotgun (WGS) entry which is preliminary data.</text>
</comment>
<dbReference type="Pfam" id="PF05751">
    <property type="entry name" value="FixH"/>
    <property type="match status" value="1"/>
</dbReference>
<keyword evidence="1" id="KW-1133">Transmembrane helix</keyword>
<sequence>MSTIAHPMIPDAKPEKRLTGRGVLAWLVGFFLVIFAANGAFIYYALSSWTGLEVESSYKAGQAYQGVLDEAARQAARGWQVNAHIDRDSGGHGAMRVVARDKAGAPVSGLVFTARLERPTHRAEDRTLTLAERETGIYVGTLDDLEPGQWDLHLEGAGSEGIVFRSRNRLFLKDE</sequence>
<evidence type="ECO:0000313" key="3">
    <source>
        <dbReference type="Proteomes" id="UP000244081"/>
    </source>
</evidence>
<dbReference type="InterPro" id="IPR008620">
    <property type="entry name" value="FixH"/>
</dbReference>
<proteinExistence type="predicted"/>
<gene>
    <name evidence="2" type="ORF">C8N35_101121</name>
</gene>
<dbReference type="PIRSF" id="PIRSF011386">
    <property type="entry name" value="FixH"/>
    <property type="match status" value="1"/>
</dbReference>
<dbReference type="AlphaFoldDB" id="A0A2T5VEE0"/>
<keyword evidence="1" id="KW-0812">Transmembrane</keyword>
<evidence type="ECO:0000313" key="2">
    <source>
        <dbReference type="EMBL" id="PTW62086.1"/>
    </source>
</evidence>
<dbReference type="EMBL" id="QAYG01000001">
    <property type="protein sequence ID" value="PTW62086.1"/>
    <property type="molecule type" value="Genomic_DNA"/>
</dbReference>
<organism evidence="2 3">
    <name type="scientific">Breoghania corrubedonensis</name>
    <dbReference type="NCBI Taxonomy" id="665038"/>
    <lineage>
        <taxon>Bacteria</taxon>
        <taxon>Pseudomonadati</taxon>
        <taxon>Pseudomonadota</taxon>
        <taxon>Alphaproteobacteria</taxon>
        <taxon>Hyphomicrobiales</taxon>
        <taxon>Stappiaceae</taxon>
        <taxon>Breoghania</taxon>
    </lineage>
</organism>